<dbReference type="Proteomes" id="UP001610563">
    <property type="component" value="Unassembled WGS sequence"/>
</dbReference>
<organism evidence="1 2">
    <name type="scientific">Aspergillus keveii</name>
    <dbReference type="NCBI Taxonomy" id="714993"/>
    <lineage>
        <taxon>Eukaryota</taxon>
        <taxon>Fungi</taxon>
        <taxon>Dikarya</taxon>
        <taxon>Ascomycota</taxon>
        <taxon>Pezizomycotina</taxon>
        <taxon>Eurotiomycetes</taxon>
        <taxon>Eurotiomycetidae</taxon>
        <taxon>Eurotiales</taxon>
        <taxon>Aspergillaceae</taxon>
        <taxon>Aspergillus</taxon>
        <taxon>Aspergillus subgen. Nidulantes</taxon>
    </lineage>
</organism>
<dbReference type="EMBL" id="JBFTWV010000009">
    <property type="protein sequence ID" value="KAL2799170.1"/>
    <property type="molecule type" value="Genomic_DNA"/>
</dbReference>
<proteinExistence type="predicted"/>
<reference evidence="1 2" key="1">
    <citation type="submission" date="2024-07" db="EMBL/GenBank/DDBJ databases">
        <title>Section-level genome sequencing and comparative genomics of Aspergillus sections Usti and Cavernicolus.</title>
        <authorList>
            <consortium name="Lawrence Berkeley National Laboratory"/>
            <person name="Nybo J.L."/>
            <person name="Vesth T.C."/>
            <person name="Theobald S."/>
            <person name="Frisvad J.C."/>
            <person name="Larsen T.O."/>
            <person name="Kjaerboelling I."/>
            <person name="Rothschild-Mancinelli K."/>
            <person name="Lyhne E.K."/>
            <person name="Kogle M.E."/>
            <person name="Barry K."/>
            <person name="Clum A."/>
            <person name="Na H."/>
            <person name="Ledsgaard L."/>
            <person name="Lin J."/>
            <person name="Lipzen A."/>
            <person name="Kuo A."/>
            <person name="Riley R."/>
            <person name="Mondo S."/>
            <person name="Labutti K."/>
            <person name="Haridas S."/>
            <person name="Pangalinan J."/>
            <person name="Salamov A.A."/>
            <person name="Simmons B.A."/>
            <person name="Magnuson J.K."/>
            <person name="Chen J."/>
            <person name="Drula E."/>
            <person name="Henrissat B."/>
            <person name="Wiebenga A."/>
            <person name="Lubbers R.J."/>
            <person name="Gomes A.C."/>
            <person name="Makela M.R."/>
            <person name="Stajich J."/>
            <person name="Grigoriev I.V."/>
            <person name="Mortensen U.H."/>
            <person name="De Vries R.P."/>
            <person name="Baker S.E."/>
            <person name="Andersen M.R."/>
        </authorList>
    </citation>
    <scope>NUCLEOTIDE SEQUENCE [LARGE SCALE GENOMIC DNA]</scope>
    <source>
        <strain evidence="1 2">CBS 209.92</strain>
    </source>
</reference>
<keyword evidence="2" id="KW-1185">Reference proteome</keyword>
<protein>
    <recommendedName>
        <fullName evidence="3">Secreted protein</fullName>
    </recommendedName>
</protein>
<gene>
    <name evidence="1" type="ORF">BJX66DRAFT_294124</name>
</gene>
<accession>A0ABR4GKW6</accession>
<evidence type="ECO:0008006" key="3">
    <source>
        <dbReference type="Google" id="ProtNLM"/>
    </source>
</evidence>
<evidence type="ECO:0000313" key="1">
    <source>
        <dbReference type="EMBL" id="KAL2799170.1"/>
    </source>
</evidence>
<evidence type="ECO:0000313" key="2">
    <source>
        <dbReference type="Proteomes" id="UP001610563"/>
    </source>
</evidence>
<comment type="caution">
    <text evidence="1">The sequence shown here is derived from an EMBL/GenBank/DDBJ whole genome shotgun (WGS) entry which is preliminary data.</text>
</comment>
<name>A0ABR4GKW6_9EURO</name>
<sequence length="71" mass="7931">MVPKLRKSNHAWLAHSLQCLHVKAATASQRGKESHHHDRNPFGLLGLLLGEAYSERGIPITTKHGELNKRS</sequence>